<dbReference type="PANTHER" id="PTHR21235:SF2">
    <property type="entry name" value="IMIDAZOLE GLYCEROL PHOSPHATE SYNTHASE HISHF"/>
    <property type="match status" value="1"/>
</dbReference>
<sequence length="252" mass="27595">MVTQKIIPCLDIQNNKVVKGTHFENLLLAGTPLALAKRYQDEGADELAILNITADPKNKQNFKNLIHEISIEVDLPLIVGGCINSLQEAQELINLGASKISINSAAVKTPFLINELVQNLGSSKVIVAIDTRFEHDSWWVYTQGGKVRTQIKVLTWIKEVAQRGAGEILLTSIDHDGARKGYPIDLFIAVTEQISIPVIASGGAGSITHFIELFANTRTSAALAASIFHYQQVSIKKLKHTLKHITNANRAN</sequence>
<dbReference type="GO" id="GO:0016829">
    <property type="term" value="F:lyase activity"/>
    <property type="evidence" value="ECO:0007669"/>
    <property type="project" value="UniProtKB-KW"/>
</dbReference>
<dbReference type="RefSeq" id="WP_133712851.1">
    <property type="nucleotide sequence ID" value="NZ_SOAG01000017.1"/>
</dbReference>
<evidence type="ECO:0000256" key="7">
    <source>
        <dbReference type="ARBA" id="ARBA00023239"/>
    </source>
</evidence>
<evidence type="ECO:0000256" key="8">
    <source>
        <dbReference type="ARBA" id="ARBA00025475"/>
    </source>
</evidence>
<dbReference type="InterPro" id="IPR004651">
    <property type="entry name" value="HisF"/>
</dbReference>
<dbReference type="GO" id="GO:0000105">
    <property type="term" value="P:L-histidine biosynthetic process"/>
    <property type="evidence" value="ECO:0007669"/>
    <property type="project" value="UniProtKB-UniPathway"/>
</dbReference>
<dbReference type="EC" id="4.3.2.10" evidence="4"/>
<dbReference type="PANTHER" id="PTHR21235">
    <property type="entry name" value="IMIDAZOLE GLYCEROL PHOSPHATE SYNTHASE SUBUNIT HISF/H IGP SYNTHASE SUBUNIT HISF/H"/>
    <property type="match status" value="1"/>
</dbReference>
<dbReference type="UniPathway" id="UPA00031">
    <property type="reaction ID" value="UER00010"/>
</dbReference>
<evidence type="ECO:0000256" key="5">
    <source>
        <dbReference type="ARBA" id="ARBA00022605"/>
    </source>
</evidence>
<organism evidence="12 13">
    <name type="scientific">Myroides indicus</name>
    <dbReference type="NCBI Taxonomy" id="1323422"/>
    <lineage>
        <taxon>Bacteria</taxon>
        <taxon>Pseudomonadati</taxon>
        <taxon>Bacteroidota</taxon>
        <taxon>Flavobacteriia</taxon>
        <taxon>Flavobacteriales</taxon>
        <taxon>Flavobacteriaceae</taxon>
        <taxon>Myroides</taxon>
    </lineage>
</organism>
<evidence type="ECO:0000256" key="11">
    <source>
        <dbReference type="RuleBase" id="RU003657"/>
    </source>
</evidence>
<dbReference type="CDD" id="cd04731">
    <property type="entry name" value="HisF"/>
    <property type="match status" value="1"/>
</dbReference>
<dbReference type="Gene3D" id="3.20.20.70">
    <property type="entry name" value="Aldolase class I"/>
    <property type="match status" value="1"/>
</dbReference>
<evidence type="ECO:0000256" key="2">
    <source>
        <dbReference type="ARBA" id="ARBA00009667"/>
    </source>
</evidence>
<dbReference type="SUPFAM" id="SSF51366">
    <property type="entry name" value="Ribulose-phoshate binding barrel"/>
    <property type="match status" value="1"/>
</dbReference>
<proteinExistence type="inferred from homology"/>
<evidence type="ECO:0000256" key="6">
    <source>
        <dbReference type="ARBA" id="ARBA00023102"/>
    </source>
</evidence>
<keyword evidence="5 11" id="KW-0028">Amino-acid biosynthesis</keyword>
<keyword evidence="13" id="KW-1185">Reference proteome</keyword>
<comment type="caution">
    <text evidence="12">The sequence shown here is derived from an EMBL/GenBank/DDBJ whole genome shotgun (WGS) entry which is preliminary data.</text>
</comment>
<comment type="function">
    <text evidence="8">IGPS catalyzes the conversion of PRFAR and glutamine to IGP, AICAR and glutamate. The HisF subunit catalyzes the cyclization activity that produces IGP and AICAR from PRFAR using the ammonia provided by the HisH subunit.</text>
</comment>
<dbReference type="Proteomes" id="UP000295215">
    <property type="component" value="Unassembled WGS sequence"/>
</dbReference>
<dbReference type="AlphaFoldDB" id="A0A4R7F1S2"/>
<evidence type="ECO:0000256" key="3">
    <source>
        <dbReference type="ARBA" id="ARBA00011152"/>
    </source>
</evidence>
<dbReference type="InterPro" id="IPR011060">
    <property type="entry name" value="RibuloseP-bd_barrel"/>
</dbReference>
<accession>A0A4R7F1S2</accession>
<evidence type="ECO:0000313" key="13">
    <source>
        <dbReference type="Proteomes" id="UP000295215"/>
    </source>
</evidence>
<comment type="catalytic activity">
    <reaction evidence="10">
        <text>5-[(5-phospho-1-deoxy-D-ribulos-1-ylimino)methylamino]-1-(5-phospho-beta-D-ribosyl)imidazole-4-carboxamide + L-glutamine = D-erythro-1-(imidazol-4-yl)glycerol 3-phosphate + 5-amino-1-(5-phospho-beta-D-ribosyl)imidazole-4-carboxamide + L-glutamate + H(+)</text>
        <dbReference type="Rhea" id="RHEA:24793"/>
        <dbReference type="ChEBI" id="CHEBI:15378"/>
        <dbReference type="ChEBI" id="CHEBI:29985"/>
        <dbReference type="ChEBI" id="CHEBI:58278"/>
        <dbReference type="ChEBI" id="CHEBI:58359"/>
        <dbReference type="ChEBI" id="CHEBI:58475"/>
        <dbReference type="ChEBI" id="CHEBI:58525"/>
        <dbReference type="EC" id="4.3.2.10"/>
    </reaction>
</comment>
<dbReference type="GO" id="GO:0000107">
    <property type="term" value="F:imidazoleglycerol-phosphate synthase activity"/>
    <property type="evidence" value="ECO:0007669"/>
    <property type="project" value="InterPro"/>
</dbReference>
<gene>
    <name evidence="12" type="ORF">C8P70_1177</name>
</gene>
<evidence type="ECO:0000256" key="4">
    <source>
        <dbReference type="ARBA" id="ARBA00012809"/>
    </source>
</evidence>
<dbReference type="InterPro" id="IPR050064">
    <property type="entry name" value="IGPS_HisA/HisF"/>
</dbReference>
<evidence type="ECO:0000256" key="1">
    <source>
        <dbReference type="ARBA" id="ARBA00005091"/>
    </source>
</evidence>
<name>A0A4R7F1S2_9FLAO</name>
<dbReference type="Pfam" id="PF00977">
    <property type="entry name" value="His_biosynth"/>
    <property type="match status" value="1"/>
</dbReference>
<evidence type="ECO:0000313" key="12">
    <source>
        <dbReference type="EMBL" id="TDS56918.1"/>
    </source>
</evidence>
<dbReference type="OrthoDB" id="9781903at2"/>
<dbReference type="InterPro" id="IPR013785">
    <property type="entry name" value="Aldolase_TIM"/>
</dbReference>
<keyword evidence="6 11" id="KW-0368">Histidine biosynthesis</keyword>
<keyword evidence="7" id="KW-0456">Lyase</keyword>
<evidence type="ECO:0000256" key="10">
    <source>
        <dbReference type="ARBA" id="ARBA00047838"/>
    </source>
</evidence>
<dbReference type="EMBL" id="SOAG01000017">
    <property type="protein sequence ID" value="TDS56918.1"/>
    <property type="molecule type" value="Genomic_DNA"/>
</dbReference>
<comment type="subunit">
    <text evidence="3">Heterodimer of HisH and HisF.</text>
</comment>
<reference evidence="12 13" key="1">
    <citation type="submission" date="2019-03" db="EMBL/GenBank/DDBJ databases">
        <title>Genomic Encyclopedia of Archaeal and Bacterial Type Strains, Phase II (KMG-II): from individual species to whole genera.</title>
        <authorList>
            <person name="Goeker M."/>
        </authorList>
    </citation>
    <scope>NUCLEOTIDE SEQUENCE [LARGE SCALE GENOMIC DNA]</scope>
    <source>
        <strain evidence="12 13">DSM 28213</strain>
    </source>
</reference>
<comment type="similarity">
    <text evidence="2 11">Belongs to the HisA/HisF family.</text>
</comment>
<comment type="pathway">
    <text evidence="1">Amino-acid biosynthesis; L-histidine biosynthesis; L-histidine from 5-phospho-alpha-D-ribose 1-diphosphate: step 5/9.</text>
</comment>
<dbReference type="InterPro" id="IPR006062">
    <property type="entry name" value="His_biosynth"/>
</dbReference>
<evidence type="ECO:0000256" key="9">
    <source>
        <dbReference type="ARBA" id="ARBA00030264"/>
    </source>
</evidence>
<protein>
    <recommendedName>
        <fullName evidence="4">imidazole glycerol-phosphate synthase</fullName>
        <ecNumber evidence="4">4.3.2.10</ecNumber>
    </recommendedName>
    <alternativeName>
        <fullName evidence="9">IGP synthase cyclase subunit</fullName>
    </alternativeName>
</protein>